<keyword evidence="4" id="KW-1278">Translocase</keyword>
<feature type="transmembrane region" description="Helical" evidence="7">
    <location>
        <begin position="70"/>
        <end position="88"/>
    </location>
</feature>
<name>A0A1F5R9N3_9BACT</name>
<evidence type="ECO:0000256" key="5">
    <source>
        <dbReference type="ARBA" id="ARBA00022989"/>
    </source>
</evidence>
<accession>A0A1F5R9N3</accession>
<comment type="subcellular location">
    <subcellularLocation>
        <location evidence="1">Endomembrane system</location>
        <topology evidence="1">Multi-pass membrane protein</topology>
    </subcellularLocation>
</comment>
<evidence type="ECO:0000256" key="7">
    <source>
        <dbReference type="SAM" id="Phobius"/>
    </source>
</evidence>
<evidence type="ECO:0000256" key="3">
    <source>
        <dbReference type="ARBA" id="ARBA00022692"/>
    </source>
</evidence>
<feature type="transmembrane region" description="Helical" evidence="7">
    <location>
        <begin position="163"/>
        <end position="181"/>
    </location>
</feature>
<sequence length="188" mass="20973">MTAHIAIAFLSGLFLYQPLISFGLIPSSAEGMSGQPYRALGYSLAGGILIALFGFSSWILHYLVLGPLKALPLELPLLMLLMWGWHYLMKRTFGRRSLVGRHLPFYFLNIAVLGSGLLLIHYTPDGILSALSRAIGISLGFMISNLLISFFREKSERGSFSRTLRGWPVYLLLCSVVWLSYHGMSLLF</sequence>
<dbReference type="EMBL" id="MFFM01000037">
    <property type="protein sequence ID" value="OGF11125.1"/>
    <property type="molecule type" value="Genomic_DNA"/>
</dbReference>
<dbReference type="GO" id="GO:0016020">
    <property type="term" value="C:membrane"/>
    <property type="evidence" value="ECO:0007669"/>
    <property type="project" value="InterPro"/>
</dbReference>
<keyword evidence="2" id="KW-0813">Transport</keyword>
<reference evidence="8 9" key="1">
    <citation type="journal article" date="2016" name="Nat. Commun.">
        <title>Thousands of microbial genomes shed light on interconnected biogeochemical processes in an aquifer system.</title>
        <authorList>
            <person name="Anantharaman K."/>
            <person name="Brown C.T."/>
            <person name="Hug L.A."/>
            <person name="Sharon I."/>
            <person name="Castelle C.J."/>
            <person name="Probst A.J."/>
            <person name="Thomas B.C."/>
            <person name="Singh A."/>
            <person name="Wilkins M.J."/>
            <person name="Karaoz U."/>
            <person name="Brodie E.L."/>
            <person name="Williams K.H."/>
            <person name="Hubbard S.S."/>
            <person name="Banfield J.F."/>
        </authorList>
    </citation>
    <scope>NUCLEOTIDE SEQUENCE [LARGE SCALE GENOMIC DNA]</scope>
</reference>
<keyword evidence="5 7" id="KW-1133">Transmembrane helix</keyword>
<proteinExistence type="predicted"/>
<dbReference type="Proteomes" id="UP000177230">
    <property type="component" value="Unassembled WGS sequence"/>
</dbReference>
<evidence type="ECO:0000313" key="8">
    <source>
        <dbReference type="EMBL" id="OGF11125.1"/>
    </source>
</evidence>
<evidence type="ECO:0000256" key="6">
    <source>
        <dbReference type="ARBA" id="ARBA00023136"/>
    </source>
</evidence>
<evidence type="ECO:0000256" key="4">
    <source>
        <dbReference type="ARBA" id="ARBA00022967"/>
    </source>
</evidence>
<comment type="caution">
    <text evidence="8">The sequence shown here is derived from an EMBL/GenBank/DDBJ whole genome shotgun (WGS) entry which is preliminary data.</text>
</comment>
<dbReference type="InterPro" id="IPR003667">
    <property type="entry name" value="NqrDE/RnfAE"/>
</dbReference>
<keyword evidence="3 7" id="KW-0812">Transmembrane</keyword>
<evidence type="ECO:0000313" key="9">
    <source>
        <dbReference type="Proteomes" id="UP000177230"/>
    </source>
</evidence>
<dbReference type="AlphaFoldDB" id="A0A1F5R9N3"/>
<feature type="transmembrane region" description="Helical" evidence="7">
    <location>
        <begin position="103"/>
        <end position="124"/>
    </location>
</feature>
<feature type="transmembrane region" description="Helical" evidence="7">
    <location>
        <begin position="6"/>
        <end position="27"/>
    </location>
</feature>
<evidence type="ECO:0000256" key="1">
    <source>
        <dbReference type="ARBA" id="ARBA00004127"/>
    </source>
</evidence>
<organism evidence="8 9">
    <name type="scientific">Candidatus Edwardsbacteria bacterium GWF2_54_11</name>
    <dbReference type="NCBI Taxonomy" id="1817851"/>
    <lineage>
        <taxon>Bacteria</taxon>
        <taxon>Candidatus Edwardsiibacteriota</taxon>
    </lineage>
</organism>
<gene>
    <name evidence="8" type="ORF">A2024_07610</name>
</gene>
<keyword evidence="6 7" id="KW-0472">Membrane</keyword>
<evidence type="ECO:0000256" key="2">
    <source>
        <dbReference type="ARBA" id="ARBA00022448"/>
    </source>
</evidence>
<dbReference type="GO" id="GO:0012505">
    <property type="term" value="C:endomembrane system"/>
    <property type="evidence" value="ECO:0007669"/>
    <property type="project" value="UniProtKB-SubCell"/>
</dbReference>
<feature type="transmembrane region" description="Helical" evidence="7">
    <location>
        <begin position="39"/>
        <end position="64"/>
    </location>
</feature>
<protein>
    <submittedName>
        <fullName evidence="8">Uncharacterized protein</fullName>
    </submittedName>
</protein>
<feature type="transmembrane region" description="Helical" evidence="7">
    <location>
        <begin position="130"/>
        <end position="151"/>
    </location>
</feature>
<dbReference type="Pfam" id="PF02508">
    <property type="entry name" value="Rnf-Nqr"/>
    <property type="match status" value="1"/>
</dbReference>